<evidence type="ECO:0000259" key="1">
    <source>
        <dbReference type="Pfam" id="PF12867"/>
    </source>
</evidence>
<keyword evidence="3" id="KW-1185">Reference proteome</keyword>
<dbReference type="AlphaFoldDB" id="A0A511N0P8"/>
<dbReference type="OrthoDB" id="9793216at2"/>
<dbReference type="InterPro" id="IPR024775">
    <property type="entry name" value="DinB-like"/>
</dbReference>
<evidence type="ECO:0000313" key="2">
    <source>
        <dbReference type="EMBL" id="GEM46028.1"/>
    </source>
</evidence>
<dbReference type="Pfam" id="PF12867">
    <property type="entry name" value="DinB_2"/>
    <property type="match status" value="1"/>
</dbReference>
<feature type="domain" description="DinB-like" evidence="1">
    <location>
        <begin position="11"/>
        <end position="145"/>
    </location>
</feature>
<dbReference type="RefSeq" id="WP_146883853.1">
    <property type="nucleotide sequence ID" value="NZ_BJXB01000006.1"/>
</dbReference>
<comment type="caution">
    <text evidence="2">The sequence shown here is derived from an EMBL/GenBank/DDBJ whole genome shotgun (WGS) entry which is preliminary data.</text>
</comment>
<proteinExistence type="predicted"/>
<reference evidence="2 3" key="1">
    <citation type="submission" date="2019-07" db="EMBL/GenBank/DDBJ databases">
        <title>Whole genome shotgun sequence of Deinococcus cellulosilyticus NBRC 106333.</title>
        <authorList>
            <person name="Hosoyama A."/>
            <person name="Uohara A."/>
            <person name="Ohji S."/>
            <person name="Ichikawa N."/>
        </authorList>
    </citation>
    <scope>NUCLEOTIDE SEQUENCE [LARGE SCALE GENOMIC DNA]</scope>
    <source>
        <strain evidence="2 3">NBRC 106333</strain>
    </source>
</reference>
<evidence type="ECO:0000313" key="3">
    <source>
        <dbReference type="Proteomes" id="UP000321306"/>
    </source>
</evidence>
<dbReference type="EMBL" id="BJXB01000006">
    <property type="protein sequence ID" value="GEM46028.1"/>
    <property type="molecule type" value="Genomic_DNA"/>
</dbReference>
<dbReference type="Proteomes" id="UP000321306">
    <property type="component" value="Unassembled WGS sequence"/>
</dbReference>
<sequence>MNEVLKEFQETLESAHQKLYAMPAALTDAPWAQGKWTRKQVLGHLIDSASTNHQRFVRGQLADHAVIPGYHPDAWVEVQKYQELPWLTILNLWYAYNQHLLGIASKIPAEKYGNVIQIAGETFEAPLQWWVTDYVRHLRHHLGQIFSGLDSDDTTSG</sequence>
<gene>
    <name evidence="2" type="ORF">DC3_16630</name>
</gene>
<dbReference type="InterPro" id="IPR034660">
    <property type="entry name" value="DinB/YfiT-like"/>
</dbReference>
<organism evidence="2 3">
    <name type="scientific">Deinococcus cellulosilyticus (strain DSM 18568 / NBRC 106333 / KACC 11606 / 5516J-15)</name>
    <dbReference type="NCBI Taxonomy" id="1223518"/>
    <lineage>
        <taxon>Bacteria</taxon>
        <taxon>Thermotogati</taxon>
        <taxon>Deinococcota</taxon>
        <taxon>Deinococci</taxon>
        <taxon>Deinococcales</taxon>
        <taxon>Deinococcaceae</taxon>
        <taxon>Deinococcus</taxon>
    </lineage>
</organism>
<name>A0A511N0P8_DEIC1</name>
<protein>
    <recommendedName>
        <fullName evidence="1">DinB-like domain-containing protein</fullName>
    </recommendedName>
</protein>
<dbReference type="Gene3D" id="1.20.120.450">
    <property type="entry name" value="dinb family like domain"/>
    <property type="match status" value="1"/>
</dbReference>
<accession>A0A511N0P8</accession>
<dbReference type="SUPFAM" id="SSF109854">
    <property type="entry name" value="DinB/YfiT-like putative metalloenzymes"/>
    <property type="match status" value="1"/>
</dbReference>